<comment type="caution">
    <text evidence="1">The sequence shown here is derived from an EMBL/GenBank/DDBJ whole genome shotgun (WGS) entry which is preliminary data.</text>
</comment>
<reference evidence="1" key="1">
    <citation type="submission" date="2022-08" db="EMBL/GenBank/DDBJ databases">
        <authorList>
            <person name="Gutierrez-Valencia J."/>
        </authorList>
    </citation>
    <scope>NUCLEOTIDE SEQUENCE</scope>
</reference>
<name>A0AAV0I083_9ROSI</name>
<evidence type="ECO:0000313" key="2">
    <source>
        <dbReference type="Proteomes" id="UP001154282"/>
    </source>
</evidence>
<sequence>MKEAKMTFISSPSLSSFPYSILDADNEMIEYTNSLRNVILEANTGIHQVFKNKLRPKLLIPHNHTSCSSWIVFTWKMLLMIWL</sequence>
<evidence type="ECO:0000313" key="1">
    <source>
        <dbReference type="EMBL" id="CAI0390322.1"/>
    </source>
</evidence>
<accession>A0AAV0I083</accession>
<organism evidence="1 2">
    <name type="scientific">Linum tenue</name>
    <dbReference type="NCBI Taxonomy" id="586396"/>
    <lineage>
        <taxon>Eukaryota</taxon>
        <taxon>Viridiplantae</taxon>
        <taxon>Streptophyta</taxon>
        <taxon>Embryophyta</taxon>
        <taxon>Tracheophyta</taxon>
        <taxon>Spermatophyta</taxon>
        <taxon>Magnoliopsida</taxon>
        <taxon>eudicotyledons</taxon>
        <taxon>Gunneridae</taxon>
        <taxon>Pentapetalae</taxon>
        <taxon>rosids</taxon>
        <taxon>fabids</taxon>
        <taxon>Malpighiales</taxon>
        <taxon>Linaceae</taxon>
        <taxon>Linum</taxon>
    </lineage>
</organism>
<dbReference type="Proteomes" id="UP001154282">
    <property type="component" value="Unassembled WGS sequence"/>
</dbReference>
<dbReference type="EMBL" id="CAMGYJ010000003">
    <property type="protein sequence ID" value="CAI0390322.1"/>
    <property type="molecule type" value="Genomic_DNA"/>
</dbReference>
<gene>
    <name evidence="1" type="ORF">LITE_LOCUS6686</name>
</gene>
<dbReference type="AlphaFoldDB" id="A0AAV0I083"/>
<protein>
    <submittedName>
        <fullName evidence="1">Uncharacterized protein</fullName>
    </submittedName>
</protein>
<keyword evidence="2" id="KW-1185">Reference proteome</keyword>
<proteinExistence type="predicted"/>